<dbReference type="InterPro" id="IPR032710">
    <property type="entry name" value="NTF2-like_dom_sf"/>
</dbReference>
<dbReference type="Pfam" id="PF07366">
    <property type="entry name" value="SnoaL"/>
    <property type="match status" value="1"/>
</dbReference>
<dbReference type="EMBL" id="JAQNDM010000002">
    <property type="protein sequence ID" value="MDC0707916.1"/>
    <property type="molecule type" value="Genomic_DNA"/>
</dbReference>
<dbReference type="SUPFAM" id="SSF54427">
    <property type="entry name" value="NTF2-like"/>
    <property type="match status" value="1"/>
</dbReference>
<organism evidence="1 2">
    <name type="scientific">Stigmatella ashevillensis</name>
    <dbReference type="NCBI Taxonomy" id="2995309"/>
    <lineage>
        <taxon>Bacteria</taxon>
        <taxon>Pseudomonadati</taxon>
        <taxon>Myxococcota</taxon>
        <taxon>Myxococcia</taxon>
        <taxon>Myxococcales</taxon>
        <taxon>Cystobacterineae</taxon>
        <taxon>Archangiaceae</taxon>
        <taxon>Stigmatella</taxon>
    </lineage>
</organism>
<gene>
    <name evidence="1" type="ORF">POL68_05485</name>
</gene>
<name>A0ABT5D2X5_9BACT</name>
<sequence>MKIPTPSRKSTTALRTAWLTLGLVGPLACTSAEEELERYQQEEAQVDTHLTTFDTLDFDVFTHQDWDRLQHSHAQDIIVHWPDGHQTQGIDVHIADLKAMFVYAPDTRIEVHPIRMGSGEWTSVVGIMEGTFTQPMPLPDGSSIPPTGKSFKLIMNTVSRWKDGVMAEEYLFWDNQSYMQQIGLAQ</sequence>
<dbReference type="Proteomes" id="UP001221838">
    <property type="component" value="Unassembled WGS sequence"/>
</dbReference>
<comment type="caution">
    <text evidence="1">The sequence shown here is derived from an EMBL/GenBank/DDBJ whole genome shotgun (WGS) entry which is preliminary data.</text>
</comment>
<dbReference type="PANTHER" id="PTHR38436">
    <property type="entry name" value="POLYKETIDE CYCLASE SNOAL-LIKE DOMAIN"/>
    <property type="match status" value="1"/>
</dbReference>
<evidence type="ECO:0000313" key="1">
    <source>
        <dbReference type="EMBL" id="MDC0707916.1"/>
    </source>
</evidence>
<dbReference type="InterPro" id="IPR009959">
    <property type="entry name" value="Cyclase_SnoaL-like"/>
</dbReference>
<keyword evidence="2" id="KW-1185">Reference proteome</keyword>
<accession>A0ABT5D2X5</accession>
<proteinExistence type="predicted"/>
<reference evidence="1 2" key="1">
    <citation type="submission" date="2022-11" db="EMBL/GenBank/DDBJ databases">
        <title>Minimal conservation of predation-associated metabolite biosynthetic gene clusters underscores biosynthetic potential of Myxococcota including descriptions for ten novel species: Archangium lansinium sp. nov., Myxococcus landrumus sp. nov., Nannocystis bai.</title>
        <authorList>
            <person name="Ahearne A."/>
            <person name="Stevens C."/>
            <person name="Dowd S."/>
        </authorList>
    </citation>
    <scope>NUCLEOTIDE SEQUENCE [LARGE SCALE GENOMIC DNA]</scope>
    <source>
        <strain evidence="1 2">NCWAL01</strain>
    </source>
</reference>
<evidence type="ECO:0000313" key="2">
    <source>
        <dbReference type="Proteomes" id="UP001221838"/>
    </source>
</evidence>
<dbReference type="PANTHER" id="PTHR38436:SF1">
    <property type="entry name" value="ESTER CYCLASE"/>
    <property type="match status" value="1"/>
</dbReference>
<protein>
    <submittedName>
        <fullName evidence="1">Ester cyclase</fullName>
    </submittedName>
</protein>
<dbReference type="Gene3D" id="3.10.450.50">
    <property type="match status" value="1"/>
</dbReference>
<dbReference type="RefSeq" id="WP_272135220.1">
    <property type="nucleotide sequence ID" value="NZ_JAQNDM010000002.1"/>
</dbReference>